<feature type="transmembrane region" description="Helical" evidence="2">
    <location>
        <begin position="344"/>
        <end position="365"/>
    </location>
</feature>
<dbReference type="Proteomes" id="UP000199012">
    <property type="component" value="Unassembled WGS sequence"/>
</dbReference>
<feature type="compositionally biased region" description="Low complexity" evidence="1">
    <location>
        <begin position="308"/>
        <end position="319"/>
    </location>
</feature>
<sequence>MSDTGAPPRRRDLRAVAGPAAPTTSRPDDRPDDRPDERHADRPDERPAQRGAGRTASAVGSATGVHARVPVAGSRRALRTAAVPVVTEGSSGAAVRPRTGSTGVARTATAAEPPALTGGIVVVPASPTEPVPSRRVLRALAEAEAATGAQPVVPGPGTPARSPGGPAAAEAPRRVPQQGGRVGARRAVAAAEGGPARVSARVPPTGATRAVPVRRSTRSEAEPRDELVPAWPVDPSDGVLPGAPGQDEAMRPAWAPITGQVPVVDPARSLLPLDVPVPAWPALRPPADEAADPRGGAEGGDPGRAADDGAPAVPAAGTGADRDTVGEASRGTGRPRRRGLPSTWAQVLAWSLVAVVLGVLVGVLVDRARDGGADGAASPQPPTTTTVTTATVTTATVTTTTVTTTTVTTTTAAPAPSSPFLRGAL</sequence>
<reference evidence="3 4" key="1">
    <citation type="submission" date="2016-10" db="EMBL/GenBank/DDBJ databases">
        <authorList>
            <person name="de Groot N.N."/>
        </authorList>
    </citation>
    <scope>NUCLEOTIDE SEQUENCE [LARGE SCALE GENOMIC DNA]</scope>
    <source>
        <strain evidence="3 4">CGMCC 4.6945</strain>
    </source>
</reference>
<feature type="region of interest" description="Disordered" evidence="1">
    <location>
        <begin position="282"/>
        <end position="340"/>
    </location>
</feature>
<feature type="compositionally biased region" description="Basic and acidic residues" evidence="1">
    <location>
        <begin position="26"/>
        <end position="48"/>
    </location>
</feature>
<keyword evidence="2" id="KW-1133">Transmembrane helix</keyword>
<accession>A0A1I0YR12</accession>
<name>A0A1I0YR12_9CELL</name>
<evidence type="ECO:0000313" key="4">
    <source>
        <dbReference type="Proteomes" id="UP000199012"/>
    </source>
</evidence>
<feature type="region of interest" description="Disordered" evidence="1">
    <location>
        <begin position="1"/>
        <end position="111"/>
    </location>
</feature>
<keyword evidence="2" id="KW-0472">Membrane</keyword>
<dbReference type="EMBL" id="FOKA01000008">
    <property type="protein sequence ID" value="SFB15407.1"/>
    <property type="molecule type" value="Genomic_DNA"/>
</dbReference>
<keyword evidence="4" id="KW-1185">Reference proteome</keyword>
<evidence type="ECO:0000256" key="1">
    <source>
        <dbReference type="SAM" id="MobiDB-lite"/>
    </source>
</evidence>
<dbReference type="RefSeq" id="WP_090032886.1">
    <property type="nucleotide sequence ID" value="NZ_FOKA01000008.1"/>
</dbReference>
<dbReference type="STRING" id="988821.SAMN05421867_10893"/>
<evidence type="ECO:0000313" key="3">
    <source>
        <dbReference type="EMBL" id="SFB15407.1"/>
    </source>
</evidence>
<feature type="compositionally biased region" description="Basic and acidic residues" evidence="1">
    <location>
        <begin position="217"/>
        <end position="227"/>
    </location>
</feature>
<gene>
    <name evidence="3" type="ORF">SAMN05421867_10893</name>
</gene>
<proteinExistence type="predicted"/>
<dbReference type="AlphaFoldDB" id="A0A1I0YR12"/>
<feature type="compositionally biased region" description="Low complexity" evidence="1">
    <location>
        <begin position="158"/>
        <end position="198"/>
    </location>
</feature>
<feature type="region of interest" description="Disordered" evidence="1">
    <location>
        <begin position="145"/>
        <end position="250"/>
    </location>
</feature>
<keyword evidence="2" id="KW-0812">Transmembrane</keyword>
<organism evidence="3 4">
    <name type="scientific">Cellulomonas marina</name>
    <dbReference type="NCBI Taxonomy" id="988821"/>
    <lineage>
        <taxon>Bacteria</taxon>
        <taxon>Bacillati</taxon>
        <taxon>Actinomycetota</taxon>
        <taxon>Actinomycetes</taxon>
        <taxon>Micrococcales</taxon>
        <taxon>Cellulomonadaceae</taxon>
        <taxon>Cellulomonas</taxon>
    </lineage>
</organism>
<protein>
    <submittedName>
        <fullName evidence="3">Uncharacterized protein</fullName>
    </submittedName>
</protein>
<evidence type="ECO:0000256" key="2">
    <source>
        <dbReference type="SAM" id="Phobius"/>
    </source>
</evidence>